<feature type="chain" id="PRO_5021367039" evidence="2">
    <location>
        <begin position="25"/>
        <end position="317"/>
    </location>
</feature>
<name>A0A4Z0BCF0_9BURK</name>
<keyword evidence="1" id="KW-0812">Transmembrane</keyword>
<evidence type="ECO:0000256" key="2">
    <source>
        <dbReference type="SAM" id="SignalP"/>
    </source>
</evidence>
<dbReference type="AlphaFoldDB" id="A0A4Z0BCF0"/>
<dbReference type="Pfam" id="PF09935">
    <property type="entry name" value="DUF2167"/>
    <property type="match status" value="1"/>
</dbReference>
<comment type="caution">
    <text evidence="3">The sequence shown here is derived from an EMBL/GenBank/DDBJ whole genome shotgun (WGS) entry which is preliminary data.</text>
</comment>
<keyword evidence="2" id="KW-0732">Signal</keyword>
<sequence length="317" mass="33420">MNRKWMLAWVLAVAGLLGAAAAHAQNAQAEAEQKAAFEAAGKVKVAGPADVPVRDQAVLKLPDGYVFIPQAESERLLRSMGNSGGSTLVGTVFPVGKAPWFAVVRYINEGHIADSDAKDWNADDLLKSLREGTEAGNQERAKKGIPEMEIVGWAEAPAYNAGNHRLVWSASTRDKGTTGTQGLGVNYNTYALGREGYISLNLVTDLDLLPQHKPSALQLLSSLEYNGGRRYTDFNSSTDHVAAYGLAALVAGAAAKKLGLFALALAFLAKFAKVIVVAGGAALWSITKLFKRRQPAVAAAEDTVPAPMGPGGTPPKA</sequence>
<keyword evidence="1" id="KW-0472">Membrane</keyword>
<accession>A0A4Z0BCF0</accession>
<organism evidence="3 4">
    <name type="scientific">Ramlibacter humi</name>
    <dbReference type="NCBI Taxonomy" id="2530451"/>
    <lineage>
        <taxon>Bacteria</taxon>
        <taxon>Pseudomonadati</taxon>
        <taxon>Pseudomonadota</taxon>
        <taxon>Betaproteobacteria</taxon>
        <taxon>Burkholderiales</taxon>
        <taxon>Comamonadaceae</taxon>
        <taxon>Ramlibacter</taxon>
    </lineage>
</organism>
<proteinExistence type="predicted"/>
<dbReference type="Proteomes" id="UP000297839">
    <property type="component" value="Unassembled WGS sequence"/>
</dbReference>
<protein>
    <submittedName>
        <fullName evidence="3">DUF2167 domain-containing protein</fullName>
    </submittedName>
</protein>
<dbReference type="RefSeq" id="WP_135251780.1">
    <property type="nucleotide sequence ID" value="NZ_SMLK01000015.1"/>
</dbReference>
<dbReference type="OrthoDB" id="196355at2"/>
<gene>
    <name evidence="3" type="ORF">EZ216_21095</name>
</gene>
<feature type="transmembrane region" description="Helical" evidence="1">
    <location>
        <begin position="258"/>
        <end position="284"/>
    </location>
</feature>
<evidence type="ECO:0000256" key="1">
    <source>
        <dbReference type="SAM" id="Phobius"/>
    </source>
</evidence>
<evidence type="ECO:0000313" key="3">
    <source>
        <dbReference type="EMBL" id="TFY96163.1"/>
    </source>
</evidence>
<keyword evidence="1" id="KW-1133">Transmembrane helix</keyword>
<feature type="signal peptide" evidence="2">
    <location>
        <begin position="1"/>
        <end position="24"/>
    </location>
</feature>
<dbReference type="EMBL" id="SMLK01000015">
    <property type="protein sequence ID" value="TFY96163.1"/>
    <property type="molecule type" value="Genomic_DNA"/>
</dbReference>
<evidence type="ECO:0000313" key="4">
    <source>
        <dbReference type="Proteomes" id="UP000297839"/>
    </source>
</evidence>
<dbReference type="InterPro" id="IPR018682">
    <property type="entry name" value="DUF2167_membr"/>
</dbReference>
<keyword evidence="4" id="KW-1185">Reference proteome</keyword>
<reference evidence="3 4" key="1">
    <citation type="submission" date="2019-03" db="EMBL/GenBank/DDBJ databases">
        <title>Ramlibacter sp. 18x22-1, whole genome shotgun sequence.</title>
        <authorList>
            <person name="Zhang X."/>
            <person name="Feng G."/>
            <person name="Zhu H."/>
        </authorList>
    </citation>
    <scope>NUCLEOTIDE SEQUENCE [LARGE SCALE GENOMIC DNA]</scope>
    <source>
        <strain evidence="3 4">18x22-1</strain>
    </source>
</reference>